<dbReference type="AlphaFoldDB" id="A0A3D3TKT2"/>
<dbReference type="Proteomes" id="UP000264215">
    <property type="component" value="Unassembled WGS sequence"/>
</dbReference>
<accession>A0A3D3TKT2</accession>
<reference evidence="2 3" key="1">
    <citation type="journal article" date="2018" name="Nat. Biotechnol.">
        <title>A standardized bacterial taxonomy based on genome phylogeny substantially revises the tree of life.</title>
        <authorList>
            <person name="Parks D.H."/>
            <person name="Chuvochina M."/>
            <person name="Waite D.W."/>
            <person name="Rinke C."/>
            <person name="Skarshewski A."/>
            <person name="Chaumeil P.A."/>
            <person name="Hugenholtz P."/>
        </authorList>
    </citation>
    <scope>NUCLEOTIDE SEQUENCE [LARGE SCALE GENOMIC DNA]</scope>
    <source>
        <strain evidence="2">UBA9905</strain>
    </source>
</reference>
<dbReference type="GO" id="GO:0004360">
    <property type="term" value="F:glutamine-fructose-6-phosphate transaminase (isomerizing) activity"/>
    <property type="evidence" value="ECO:0007669"/>
    <property type="project" value="TreeGrafter"/>
</dbReference>
<dbReference type="Gene3D" id="3.40.50.12570">
    <property type="match status" value="1"/>
</dbReference>
<dbReference type="GO" id="GO:0006047">
    <property type="term" value="P:UDP-N-acetylglucosamine metabolic process"/>
    <property type="evidence" value="ECO:0007669"/>
    <property type="project" value="TreeGrafter"/>
</dbReference>
<dbReference type="CDD" id="cd05710">
    <property type="entry name" value="SIS_1"/>
    <property type="match status" value="1"/>
</dbReference>
<proteinExistence type="predicted"/>
<dbReference type="PROSITE" id="PS51464">
    <property type="entry name" value="SIS"/>
    <property type="match status" value="1"/>
</dbReference>
<gene>
    <name evidence="2" type="ORF">DIT26_04105</name>
</gene>
<organism evidence="2 3">
    <name type="scientific">Mesotoga infera</name>
    <dbReference type="NCBI Taxonomy" id="1236046"/>
    <lineage>
        <taxon>Bacteria</taxon>
        <taxon>Thermotogati</taxon>
        <taxon>Thermotogota</taxon>
        <taxon>Thermotogae</taxon>
        <taxon>Kosmotogales</taxon>
        <taxon>Kosmotogaceae</taxon>
        <taxon>Mesotoga</taxon>
    </lineage>
</organism>
<dbReference type="InterPro" id="IPR035488">
    <property type="entry name" value="FrlB_SIS"/>
</dbReference>
<evidence type="ECO:0000313" key="2">
    <source>
        <dbReference type="EMBL" id="HCO69758.1"/>
    </source>
</evidence>
<dbReference type="EMBL" id="DQBS01000101">
    <property type="protein sequence ID" value="HCO69758.1"/>
    <property type="molecule type" value="Genomic_DNA"/>
</dbReference>
<dbReference type="SUPFAM" id="SSF53697">
    <property type="entry name" value="SIS domain"/>
    <property type="match status" value="1"/>
</dbReference>
<dbReference type="Gene3D" id="3.40.50.10490">
    <property type="entry name" value="Glucose-6-phosphate isomerase like protein, domain 1"/>
    <property type="match status" value="1"/>
</dbReference>
<dbReference type="PIRSF" id="PIRSF009290">
    <property type="entry name" value="FrlB"/>
    <property type="match status" value="1"/>
</dbReference>
<dbReference type="Pfam" id="PF01380">
    <property type="entry name" value="SIS"/>
    <property type="match status" value="1"/>
</dbReference>
<dbReference type="GO" id="GO:0097367">
    <property type="term" value="F:carbohydrate derivative binding"/>
    <property type="evidence" value="ECO:0007669"/>
    <property type="project" value="InterPro"/>
</dbReference>
<dbReference type="GO" id="GO:0006487">
    <property type="term" value="P:protein N-linked glycosylation"/>
    <property type="evidence" value="ECO:0007669"/>
    <property type="project" value="TreeGrafter"/>
</dbReference>
<comment type="caution">
    <text evidence="2">The sequence shown here is derived from an EMBL/GenBank/DDBJ whole genome shotgun (WGS) entry which is preliminary data.</text>
</comment>
<dbReference type="Gene3D" id="1.10.10.2240">
    <property type="match status" value="1"/>
</dbReference>
<protein>
    <recommendedName>
        <fullName evidence="1">SIS domain-containing protein</fullName>
    </recommendedName>
</protein>
<dbReference type="PANTHER" id="PTHR10937:SF14">
    <property type="entry name" value="FRUCTOSELYSINE 6-PHOSPHATE DEGLYCASE"/>
    <property type="match status" value="1"/>
</dbReference>
<dbReference type="PANTHER" id="PTHR10937">
    <property type="entry name" value="GLUCOSAMINE--FRUCTOSE-6-PHOSPHATE AMINOTRANSFERASE, ISOMERIZING"/>
    <property type="match status" value="1"/>
</dbReference>
<dbReference type="InterPro" id="IPR046348">
    <property type="entry name" value="SIS_dom_sf"/>
</dbReference>
<feature type="domain" description="SIS" evidence="1">
    <location>
        <begin position="26"/>
        <end position="162"/>
    </location>
</feature>
<evidence type="ECO:0000259" key="1">
    <source>
        <dbReference type="PROSITE" id="PS51464"/>
    </source>
</evidence>
<dbReference type="InterPro" id="IPR001347">
    <property type="entry name" value="SIS_dom"/>
</dbReference>
<dbReference type="InterPro" id="IPR035490">
    <property type="entry name" value="GlmS/FrlB_SIS"/>
</dbReference>
<dbReference type="GO" id="GO:0006002">
    <property type="term" value="P:fructose 6-phosphate metabolic process"/>
    <property type="evidence" value="ECO:0007669"/>
    <property type="project" value="TreeGrafter"/>
</dbReference>
<sequence>MVSEENKVYKEMIRKGLDQRGEIERVVREILSRTNLKNVFFVGCGGSLAVMTPCQYLFETYSTMPTYIYNAGEFVERKPIQFTKDSLLVVSSYSGKTPETVAAANLAKKVGAVSIGFTGIADSPLGKAVDYVFANHANTGVTDSKIIVLYQILLNVLKGTQSFDKYDDFMNAMNLLPEELVNVKLAAVDAAEKFAKENKDEKYFMVLGAGACWGAAYSYAICILEEMQWIIAQPVHAGEYFHGPFEIVTENTNLLILKGEDASRPVVQRAEDFSRKYSKKVTVVDSKDYELKGIPENLRGFFSPLVLSAALDVFSQSIAREREHPLSTRRYMGVVDY</sequence>
<name>A0A3D3TKT2_9BACT</name>
<dbReference type="CDD" id="cd05009">
    <property type="entry name" value="SIS_GlmS_GlmD_2"/>
    <property type="match status" value="1"/>
</dbReference>
<dbReference type="InterPro" id="IPR024713">
    <property type="entry name" value="Fructosamine_deglycase_FrlB"/>
</dbReference>
<evidence type="ECO:0000313" key="3">
    <source>
        <dbReference type="Proteomes" id="UP000264215"/>
    </source>
</evidence>